<sequence>MSRVRHSLAYIQYLYDSGEDRTKLENLVRAFRGIQALPPDDHNSFFYLAGLHGLPYRGPGETDPKWWGGYCWHGSVLFPTWHRIYVLKLEDALRSIPGCQDVTLPFWDQLANLDAPGQPLIPSVLTSPTFELDGRTDNPLYSYTLQKELVQIVEGTNHRYSKHKGYNTVRYPLSGLVGTEEDREETEIHNSRFQDQAENVTILNKNVTEWLLGTVKIPDDPEHTRQPDTFSVRARLVRCLLAPNYTVFSNTASQNQWIKDAGHDPSTSHYVVSLESPHNAIHLAVGGFYQAGVYNAAPIRGANGDMGDNETAGFDPIFYFHHCFIDYTFMIWQRIWDRTKRGCLDIIQGYPGTILEQGQPPNFPTGTHVDMSTPLLPFTKADSSYFTSDDATDIAELGYSYGVGSLDPIAPRDFQLGRTGKTVYESLLHNIPDPTIIEGQNPKAPNPFAVMKHVRNISRNHYESSFVVRLYAHTYDGQEVEVGREPVLSRWNAKGCANCQNHEDVDLYVPIPPTTLRLLEGPQKVPVKWSVKVQTRDGQLQEFPPVLTGPQRGGHPEAPRGTPIVEDL</sequence>
<evidence type="ECO:0000313" key="12">
    <source>
        <dbReference type="Proteomes" id="UP000521872"/>
    </source>
</evidence>
<keyword evidence="12" id="KW-1185">Reference proteome</keyword>
<evidence type="ECO:0000259" key="9">
    <source>
        <dbReference type="PROSITE" id="PS00497"/>
    </source>
</evidence>
<dbReference type="AlphaFoldDB" id="A0A8H4R646"/>
<evidence type="ECO:0000256" key="5">
    <source>
        <dbReference type="ARBA" id="ARBA00023101"/>
    </source>
</evidence>
<evidence type="ECO:0000256" key="3">
    <source>
        <dbReference type="ARBA" id="ARBA00022723"/>
    </source>
</evidence>
<accession>A0A8H4R646</accession>
<gene>
    <name evidence="11" type="ORF">D9613_002272</name>
</gene>
<reference evidence="11 12" key="1">
    <citation type="submission" date="2019-12" db="EMBL/GenBank/DDBJ databases">
        <authorList>
            <person name="Floudas D."/>
            <person name="Bentzer J."/>
            <person name="Ahren D."/>
            <person name="Johansson T."/>
            <person name="Persson P."/>
            <person name="Tunlid A."/>
        </authorList>
    </citation>
    <scope>NUCLEOTIDE SEQUENCE [LARGE SCALE GENOMIC DNA]</scope>
    <source>
        <strain evidence="11 12">CBS 102.39</strain>
    </source>
</reference>
<dbReference type="GO" id="GO:0004503">
    <property type="term" value="F:tyrosinase activity"/>
    <property type="evidence" value="ECO:0007669"/>
    <property type="project" value="UniProtKB-EC"/>
</dbReference>
<feature type="region of interest" description="Disordered" evidence="8">
    <location>
        <begin position="542"/>
        <end position="568"/>
    </location>
</feature>
<dbReference type="InterPro" id="IPR050316">
    <property type="entry name" value="Tyrosinase/Hemocyanin"/>
</dbReference>
<dbReference type="EMBL" id="JAACJL010000001">
    <property type="protein sequence ID" value="KAF4622881.1"/>
    <property type="molecule type" value="Genomic_DNA"/>
</dbReference>
<organism evidence="11 12">
    <name type="scientific">Agrocybe pediades</name>
    <dbReference type="NCBI Taxonomy" id="84607"/>
    <lineage>
        <taxon>Eukaryota</taxon>
        <taxon>Fungi</taxon>
        <taxon>Dikarya</taxon>
        <taxon>Basidiomycota</taxon>
        <taxon>Agaricomycotina</taxon>
        <taxon>Agaricomycetes</taxon>
        <taxon>Agaricomycetidae</taxon>
        <taxon>Agaricales</taxon>
        <taxon>Agaricineae</taxon>
        <taxon>Strophariaceae</taxon>
        <taxon>Agrocybe</taxon>
    </lineage>
</organism>
<dbReference type="SUPFAM" id="SSF48056">
    <property type="entry name" value="Di-copper centre-containing domain"/>
    <property type="match status" value="1"/>
</dbReference>
<keyword evidence="3" id="KW-0479">Metal-binding</keyword>
<dbReference type="PROSITE" id="PS00497">
    <property type="entry name" value="TYROSINASE_1"/>
    <property type="match status" value="1"/>
</dbReference>
<evidence type="ECO:0000256" key="1">
    <source>
        <dbReference type="ARBA" id="ARBA00009928"/>
    </source>
</evidence>
<dbReference type="Pfam" id="PF00264">
    <property type="entry name" value="Tyrosinase"/>
    <property type="match status" value="1"/>
</dbReference>
<keyword evidence="4" id="KW-0186">Copper</keyword>
<dbReference type="Gene3D" id="1.10.1280.10">
    <property type="entry name" value="Di-copper center containing domain from catechol oxidase"/>
    <property type="match status" value="1"/>
</dbReference>
<comment type="catalytic activity">
    <reaction evidence="7">
        <text>L-tyrosine + O2 = L-dopaquinone + H2O</text>
        <dbReference type="Rhea" id="RHEA:18117"/>
        <dbReference type="ChEBI" id="CHEBI:15377"/>
        <dbReference type="ChEBI" id="CHEBI:15379"/>
        <dbReference type="ChEBI" id="CHEBI:57924"/>
        <dbReference type="ChEBI" id="CHEBI:58315"/>
        <dbReference type="EC" id="1.14.18.1"/>
    </reaction>
</comment>
<protein>
    <recommendedName>
        <fullName evidence="2">tyrosinase</fullName>
        <ecNumber evidence="2">1.14.18.1</ecNumber>
    </recommendedName>
</protein>
<evidence type="ECO:0000256" key="7">
    <source>
        <dbReference type="ARBA" id="ARBA00048881"/>
    </source>
</evidence>
<evidence type="ECO:0000256" key="2">
    <source>
        <dbReference type="ARBA" id="ARBA00011906"/>
    </source>
</evidence>
<dbReference type="GO" id="GO:0046872">
    <property type="term" value="F:metal ion binding"/>
    <property type="evidence" value="ECO:0007669"/>
    <property type="project" value="UniProtKB-KW"/>
</dbReference>
<evidence type="ECO:0000256" key="4">
    <source>
        <dbReference type="ARBA" id="ARBA00023008"/>
    </source>
</evidence>
<comment type="catalytic activity">
    <reaction evidence="6">
        <text>2 L-dopa + O2 = 2 L-dopaquinone + 2 H2O</text>
        <dbReference type="Rhea" id="RHEA:34287"/>
        <dbReference type="ChEBI" id="CHEBI:15377"/>
        <dbReference type="ChEBI" id="CHEBI:15379"/>
        <dbReference type="ChEBI" id="CHEBI:57504"/>
        <dbReference type="ChEBI" id="CHEBI:57924"/>
        <dbReference type="EC" id="1.14.18.1"/>
    </reaction>
</comment>
<comment type="similarity">
    <text evidence="1">Belongs to the tyrosinase family.</text>
</comment>
<feature type="domain" description="Tyrosinase copper-binding" evidence="10">
    <location>
        <begin position="315"/>
        <end position="326"/>
    </location>
</feature>
<dbReference type="EC" id="1.14.18.1" evidence="2"/>
<dbReference type="PANTHER" id="PTHR11474">
    <property type="entry name" value="TYROSINASE FAMILY MEMBER"/>
    <property type="match status" value="1"/>
</dbReference>
<dbReference type="PRINTS" id="PR00092">
    <property type="entry name" value="TYROSINASE"/>
</dbReference>
<dbReference type="PROSITE" id="PS00498">
    <property type="entry name" value="TYROSINASE_2"/>
    <property type="match status" value="1"/>
</dbReference>
<dbReference type="Proteomes" id="UP000521872">
    <property type="component" value="Unassembled WGS sequence"/>
</dbReference>
<dbReference type="GO" id="GO:0042438">
    <property type="term" value="P:melanin biosynthetic process"/>
    <property type="evidence" value="ECO:0007669"/>
    <property type="project" value="UniProtKB-KW"/>
</dbReference>
<proteinExistence type="inferred from homology"/>
<evidence type="ECO:0000313" key="11">
    <source>
        <dbReference type="EMBL" id="KAF4622881.1"/>
    </source>
</evidence>
<keyword evidence="5" id="KW-0470">Melanin biosynthesis</keyword>
<dbReference type="InterPro" id="IPR008922">
    <property type="entry name" value="Di-copper_centre_dom_sf"/>
</dbReference>
<evidence type="ECO:0000259" key="10">
    <source>
        <dbReference type="PROSITE" id="PS00498"/>
    </source>
</evidence>
<comment type="caution">
    <text evidence="11">The sequence shown here is derived from an EMBL/GenBank/DDBJ whole genome shotgun (WGS) entry which is preliminary data.</text>
</comment>
<name>A0A8H4R646_9AGAR</name>
<evidence type="ECO:0000256" key="8">
    <source>
        <dbReference type="SAM" id="MobiDB-lite"/>
    </source>
</evidence>
<feature type="domain" description="Tyrosinase copper-binding" evidence="9">
    <location>
        <begin position="73"/>
        <end position="90"/>
    </location>
</feature>
<evidence type="ECO:0000256" key="6">
    <source>
        <dbReference type="ARBA" id="ARBA00048233"/>
    </source>
</evidence>
<dbReference type="InterPro" id="IPR002227">
    <property type="entry name" value="Tyrosinase_Cu-bd"/>
</dbReference>
<dbReference type="PANTHER" id="PTHR11474:SF76">
    <property type="entry name" value="SHKT DOMAIN-CONTAINING PROTEIN"/>
    <property type="match status" value="1"/>
</dbReference>